<dbReference type="InterPro" id="IPR009057">
    <property type="entry name" value="Homeodomain-like_sf"/>
</dbReference>
<dbReference type="AlphaFoldDB" id="A0A8J6H687"/>
<evidence type="ECO:0000313" key="7">
    <source>
        <dbReference type="Proteomes" id="UP000719412"/>
    </source>
</evidence>
<dbReference type="Pfam" id="PF03184">
    <property type="entry name" value="DDE_1"/>
    <property type="match status" value="1"/>
</dbReference>
<evidence type="ECO:0000256" key="1">
    <source>
        <dbReference type="ARBA" id="ARBA00004123"/>
    </source>
</evidence>
<evidence type="ECO:0000313" key="6">
    <source>
        <dbReference type="EMBL" id="KAH0808864.1"/>
    </source>
</evidence>
<dbReference type="EMBL" id="JABDTM020028478">
    <property type="protein sequence ID" value="KAH0808864.1"/>
    <property type="molecule type" value="Genomic_DNA"/>
</dbReference>
<comment type="subcellular location">
    <subcellularLocation>
        <location evidence="1">Nucleus</location>
    </subcellularLocation>
</comment>
<dbReference type="PROSITE" id="PS51253">
    <property type="entry name" value="HTH_CENPB"/>
    <property type="match status" value="1"/>
</dbReference>
<protein>
    <recommendedName>
        <fullName evidence="5">HTH CENPB-type domain-containing protein</fullName>
    </recommendedName>
</protein>
<dbReference type="GO" id="GO:0003677">
    <property type="term" value="F:DNA binding"/>
    <property type="evidence" value="ECO:0007669"/>
    <property type="project" value="UniProtKB-KW"/>
</dbReference>
<dbReference type="GO" id="GO:0005634">
    <property type="term" value="C:nucleus"/>
    <property type="evidence" value="ECO:0007669"/>
    <property type="project" value="UniProtKB-SubCell"/>
</dbReference>
<dbReference type="InterPro" id="IPR007889">
    <property type="entry name" value="HTH_Psq"/>
</dbReference>
<feature type="compositionally biased region" description="Basic and acidic residues" evidence="4">
    <location>
        <begin position="581"/>
        <end position="599"/>
    </location>
</feature>
<dbReference type="PANTHER" id="PTHR19303:SF74">
    <property type="entry name" value="POGO TRANSPOSABLE ELEMENT WITH KRAB DOMAIN"/>
    <property type="match status" value="1"/>
</dbReference>
<organism evidence="6 7">
    <name type="scientific">Tenebrio molitor</name>
    <name type="common">Yellow mealworm beetle</name>
    <dbReference type="NCBI Taxonomy" id="7067"/>
    <lineage>
        <taxon>Eukaryota</taxon>
        <taxon>Metazoa</taxon>
        <taxon>Ecdysozoa</taxon>
        <taxon>Arthropoda</taxon>
        <taxon>Hexapoda</taxon>
        <taxon>Insecta</taxon>
        <taxon>Pterygota</taxon>
        <taxon>Neoptera</taxon>
        <taxon>Endopterygota</taxon>
        <taxon>Coleoptera</taxon>
        <taxon>Polyphaga</taxon>
        <taxon>Cucujiformia</taxon>
        <taxon>Tenebrionidae</taxon>
        <taxon>Tenebrio</taxon>
    </lineage>
</organism>
<feature type="region of interest" description="Disordered" evidence="4">
    <location>
        <begin position="507"/>
        <end position="612"/>
    </location>
</feature>
<keyword evidence="7" id="KW-1185">Reference proteome</keyword>
<proteinExistence type="predicted"/>
<dbReference type="Pfam" id="PF05225">
    <property type="entry name" value="HTH_psq"/>
    <property type="match status" value="1"/>
</dbReference>
<comment type="caution">
    <text evidence="6">The sequence shown here is derived from an EMBL/GenBank/DDBJ whole genome shotgun (WGS) entry which is preliminary data.</text>
</comment>
<dbReference type="InterPro" id="IPR006600">
    <property type="entry name" value="HTH_CenpB_DNA-bd_dom"/>
</dbReference>
<reference evidence="6" key="1">
    <citation type="journal article" date="2020" name="J Insects Food Feed">
        <title>The yellow mealworm (Tenebrio molitor) genome: a resource for the emerging insects as food and feed industry.</title>
        <authorList>
            <person name="Eriksson T."/>
            <person name="Andere A."/>
            <person name="Kelstrup H."/>
            <person name="Emery V."/>
            <person name="Picard C."/>
        </authorList>
    </citation>
    <scope>NUCLEOTIDE SEQUENCE</scope>
    <source>
        <strain evidence="6">Stoneville</strain>
        <tissue evidence="6">Whole head</tissue>
    </source>
</reference>
<dbReference type="PANTHER" id="PTHR19303">
    <property type="entry name" value="TRANSPOSON"/>
    <property type="match status" value="1"/>
</dbReference>
<dbReference type="Proteomes" id="UP000719412">
    <property type="component" value="Unassembled WGS sequence"/>
</dbReference>
<feature type="compositionally biased region" description="Basic residues" evidence="4">
    <location>
        <begin position="525"/>
        <end position="539"/>
    </location>
</feature>
<evidence type="ECO:0000256" key="2">
    <source>
        <dbReference type="ARBA" id="ARBA00023125"/>
    </source>
</evidence>
<dbReference type="InterPro" id="IPR036397">
    <property type="entry name" value="RNaseH_sf"/>
</dbReference>
<name>A0A8J6H687_TENMO</name>
<keyword evidence="3" id="KW-0539">Nucleus</keyword>
<gene>
    <name evidence="6" type="ORF">GEV33_013927</name>
</gene>
<dbReference type="InterPro" id="IPR050863">
    <property type="entry name" value="CenT-Element_Derived"/>
</dbReference>
<feature type="compositionally biased region" description="Basic and acidic residues" evidence="4">
    <location>
        <begin position="507"/>
        <end position="524"/>
    </location>
</feature>
<evidence type="ECO:0000256" key="3">
    <source>
        <dbReference type="ARBA" id="ARBA00023242"/>
    </source>
</evidence>
<dbReference type="Gene3D" id="3.30.420.10">
    <property type="entry name" value="Ribonuclease H-like superfamily/Ribonuclease H"/>
    <property type="match status" value="1"/>
</dbReference>
<evidence type="ECO:0000259" key="5">
    <source>
        <dbReference type="PROSITE" id="PS51253"/>
    </source>
</evidence>
<sequence>MGRYKNHDVFKYPEEALYKALQAIREDNMGIRGASRKYGVPRGTIQDRLHGRVKEAPRRMGPATVLTQDKETHLENWLTELAKCGFPQKKNDLFTSVQKIVSAKNKKTPFKQNRPGEKWYRAFIRRHPKLSLREAEGLTKARSIITEESIKKWFRELKQFLEESQVLDILEDPSRIFNGDETSFSMCPKSGKVLAPKGYKNIYEVKKGNEKETITVLLVFSADGRTLTPMVVFPFVRPNKAIVDSIPSGWFLGRSESGWMRSDTFYEYIANGLNKWLDENKVTRPILLLVDGHKSHLSVELSQFSHERGIILYALPPNTTHIMQPADVSVFKPLKTNWKKTVRQWQAKPENVLQDESLPQTIQNGFRKCGLFPFNPEAVDYSKCIQNRLERLNHQDNIQKSDVTAQQFETTETVLTTFKKSLLERGIENVQNIIEQLQSIKQELYPRVETFQVLADGTLNMVDNNVIPESHQSVCTNDIIEFEFKEFPNMWIDAFREHLKQKLEIKQKEAHEKEKRKQERLERAKQKKISAPKKKRINKHIAMNKDSEQKKISAPKKKRTNKNIDTNKDIATSSALSKADVINEKKQDSSKDTTKDTKMNEPLSDSEMKEVVTVVLDGTI</sequence>
<dbReference type="Gene3D" id="1.10.10.60">
    <property type="entry name" value="Homeodomain-like"/>
    <property type="match status" value="1"/>
</dbReference>
<dbReference type="InterPro" id="IPR004875">
    <property type="entry name" value="DDE_SF_endonuclease_dom"/>
</dbReference>
<feature type="domain" description="HTH CENPB-type" evidence="5">
    <location>
        <begin position="58"/>
        <end position="133"/>
    </location>
</feature>
<evidence type="ECO:0000256" key="4">
    <source>
        <dbReference type="SAM" id="MobiDB-lite"/>
    </source>
</evidence>
<reference evidence="6" key="2">
    <citation type="submission" date="2021-08" db="EMBL/GenBank/DDBJ databases">
        <authorList>
            <person name="Eriksson T."/>
        </authorList>
    </citation>
    <scope>NUCLEOTIDE SEQUENCE</scope>
    <source>
        <strain evidence="6">Stoneville</strain>
        <tissue evidence="6">Whole head</tissue>
    </source>
</reference>
<accession>A0A8J6H687</accession>
<dbReference type="SUPFAM" id="SSF46689">
    <property type="entry name" value="Homeodomain-like"/>
    <property type="match status" value="1"/>
</dbReference>
<keyword evidence="2" id="KW-0238">DNA-binding</keyword>